<gene>
    <name evidence="2" type="ORF">QBC40DRAFT_166561</name>
</gene>
<reference evidence="2" key="2">
    <citation type="submission" date="2023-05" db="EMBL/GenBank/DDBJ databases">
        <authorList>
            <consortium name="Lawrence Berkeley National Laboratory"/>
            <person name="Steindorff A."/>
            <person name="Hensen N."/>
            <person name="Bonometti L."/>
            <person name="Westerberg I."/>
            <person name="Brannstrom I.O."/>
            <person name="Guillou S."/>
            <person name="Cros-Aarteil S."/>
            <person name="Calhoun S."/>
            <person name="Haridas S."/>
            <person name="Kuo A."/>
            <person name="Mondo S."/>
            <person name="Pangilinan J."/>
            <person name="Riley R."/>
            <person name="Labutti K."/>
            <person name="Andreopoulos B."/>
            <person name="Lipzen A."/>
            <person name="Chen C."/>
            <person name="Yanf M."/>
            <person name="Daum C."/>
            <person name="Ng V."/>
            <person name="Clum A."/>
            <person name="Ohm R."/>
            <person name="Martin F."/>
            <person name="Silar P."/>
            <person name="Natvig D."/>
            <person name="Lalanne C."/>
            <person name="Gautier V."/>
            <person name="Ament-Velasquez S.L."/>
            <person name="Kruys A."/>
            <person name="Hutchinson M.I."/>
            <person name="Powell A.J."/>
            <person name="Barry K."/>
            <person name="Miller A.N."/>
            <person name="Grigoriev I.V."/>
            <person name="Debuchy R."/>
            <person name="Gladieux P."/>
            <person name="Thoren M.H."/>
            <person name="Johannesson H."/>
        </authorList>
    </citation>
    <scope>NUCLEOTIDE SEQUENCE</scope>
    <source>
        <strain evidence="2">CBS 315.58</strain>
    </source>
</reference>
<sequence length="385" mass="41450">MWVLADLLAGGAGVGEVISWDPEIPEDGGDSEHESDDEKCPEQDPQCPNIDCNGNFLGLCTTPPNENCPCNQCPPVDELECSAELCTGAGEDKDLHGTCTADGSLKDCPCSYPPCPVVRVELSNGQVELRPSPPLCADCGGPIGLGIPQAIQCKGIKADQLAYAADPSRDSPFIWDLDKTLHLAGSSCNVSAPSARQEEPGWVTQYDYLKPPSVAAAIQDFCNTTQGEIVSSLDREYEVFLVATPQDDYPERRVPVWLSVRLWDDRPASHECSSTDAQSAFSVEYNECTAAFSLANWACSDNTLHLTRGGSQPGYWCVVYSIVGYTRDYRLMAAQATQGFLEAWSGGGSSKWNGTEAFKGNRTAKAGGQQKPKGDKQSQGKALFE</sequence>
<evidence type="ECO:0000256" key="1">
    <source>
        <dbReference type="SAM" id="MobiDB-lite"/>
    </source>
</evidence>
<accession>A0AAN7AYK7</accession>
<proteinExistence type="predicted"/>
<evidence type="ECO:0000313" key="2">
    <source>
        <dbReference type="EMBL" id="KAK4203724.1"/>
    </source>
</evidence>
<keyword evidence="3" id="KW-1185">Reference proteome</keyword>
<dbReference type="EMBL" id="MU863887">
    <property type="protein sequence ID" value="KAK4203724.1"/>
    <property type="molecule type" value="Genomic_DNA"/>
</dbReference>
<reference evidence="2" key="1">
    <citation type="journal article" date="2023" name="Mol. Phylogenet. Evol.">
        <title>Genome-scale phylogeny and comparative genomics of the fungal order Sordariales.</title>
        <authorList>
            <person name="Hensen N."/>
            <person name="Bonometti L."/>
            <person name="Westerberg I."/>
            <person name="Brannstrom I.O."/>
            <person name="Guillou S."/>
            <person name="Cros-Aarteil S."/>
            <person name="Calhoun S."/>
            <person name="Haridas S."/>
            <person name="Kuo A."/>
            <person name="Mondo S."/>
            <person name="Pangilinan J."/>
            <person name="Riley R."/>
            <person name="LaButti K."/>
            <person name="Andreopoulos B."/>
            <person name="Lipzen A."/>
            <person name="Chen C."/>
            <person name="Yan M."/>
            <person name="Daum C."/>
            <person name="Ng V."/>
            <person name="Clum A."/>
            <person name="Steindorff A."/>
            <person name="Ohm R.A."/>
            <person name="Martin F."/>
            <person name="Silar P."/>
            <person name="Natvig D.O."/>
            <person name="Lalanne C."/>
            <person name="Gautier V."/>
            <person name="Ament-Velasquez S.L."/>
            <person name="Kruys A."/>
            <person name="Hutchinson M.I."/>
            <person name="Powell A.J."/>
            <person name="Barry K."/>
            <person name="Miller A.N."/>
            <person name="Grigoriev I.V."/>
            <person name="Debuchy R."/>
            <person name="Gladieux P."/>
            <person name="Hiltunen Thoren M."/>
            <person name="Johannesson H."/>
        </authorList>
    </citation>
    <scope>NUCLEOTIDE SEQUENCE</scope>
    <source>
        <strain evidence="2">CBS 315.58</strain>
    </source>
</reference>
<dbReference type="AlphaFoldDB" id="A0AAN7AYK7"/>
<feature type="region of interest" description="Disordered" evidence="1">
    <location>
        <begin position="18"/>
        <end position="42"/>
    </location>
</feature>
<name>A0AAN7AYK7_9PEZI</name>
<comment type="caution">
    <text evidence="2">The sequence shown here is derived from an EMBL/GenBank/DDBJ whole genome shotgun (WGS) entry which is preliminary data.</text>
</comment>
<organism evidence="2 3">
    <name type="scientific">Triangularia verruculosa</name>
    <dbReference type="NCBI Taxonomy" id="2587418"/>
    <lineage>
        <taxon>Eukaryota</taxon>
        <taxon>Fungi</taxon>
        <taxon>Dikarya</taxon>
        <taxon>Ascomycota</taxon>
        <taxon>Pezizomycotina</taxon>
        <taxon>Sordariomycetes</taxon>
        <taxon>Sordariomycetidae</taxon>
        <taxon>Sordariales</taxon>
        <taxon>Podosporaceae</taxon>
        <taxon>Triangularia</taxon>
    </lineage>
</organism>
<evidence type="ECO:0000313" key="3">
    <source>
        <dbReference type="Proteomes" id="UP001303160"/>
    </source>
</evidence>
<feature type="region of interest" description="Disordered" evidence="1">
    <location>
        <begin position="352"/>
        <end position="385"/>
    </location>
</feature>
<protein>
    <submittedName>
        <fullName evidence="2">Uncharacterized protein</fullName>
    </submittedName>
</protein>
<feature type="compositionally biased region" description="Basic and acidic residues" evidence="1">
    <location>
        <begin position="372"/>
        <end position="385"/>
    </location>
</feature>
<feature type="compositionally biased region" description="Basic and acidic residues" evidence="1">
    <location>
        <begin position="30"/>
        <end position="42"/>
    </location>
</feature>
<dbReference type="Proteomes" id="UP001303160">
    <property type="component" value="Unassembled WGS sequence"/>
</dbReference>